<proteinExistence type="predicted"/>
<evidence type="ECO:0000256" key="2">
    <source>
        <dbReference type="ARBA" id="ARBA00022737"/>
    </source>
</evidence>
<gene>
    <name evidence="4" type="ORF">LANO_0F11254G</name>
</gene>
<sequence length="679" mass="73889">MATTAHPYRQNLTSATPGGYGFDHLESGDSGMNKHETSHVSTLETSGQSPRSYENVSMPLEAPEQFQQNAISDSSRVMSSTGTPDSSRSNLHGSGGSFVEMRTNSESTASLNARRSRKSLDLSHLFMLSDKDTQFTATNESVADLSHQMISQYLGEANNSSLVPRLKTIEMYKQNVKKSKDPNVLFQYAQYMLQTALTIDASGCGSPATVPIDKKDANGVTQEDMRKQFLKEAQTYLKKLSVKGYSDAQYLLADAYSSGAFGKVNNRDAFVLFQSAAKHGHVESAFRTAHCFEEGLGTTCDSRRAVEFLKFAASRNHPSAMYKLGLFSFYGRMGLSHDVNTKQNGIKWLSRAAARANELTNAAPYELAKIYRNGFLDIIIPDIKYAMELYIQAASLGHAKASTALGNIYESGNEIVPPDTSLSVHYYTQSALQGEPHAMLGLCAWYLMGAEPAFEKDENEAFQWALKAAKLGLAKAQFTVGYFYEKGKGCEANAQNARQWYEIAAKNNDQRAVSKLNNENTPHVKNKKSLTALNLFSSASSTNILETDNRTPPKMASSHTPNQLSIGAPSNLSGSIVGVLSTTEPNNEPLSANGPNTFKYGSESTNTQSPAGGNSHKPAEPAAFDLTGSAPLVKTNPSSKGNDKSKGAPSRATVKKDEKSSSKKKDKKDKKKDKKCVLM</sequence>
<feature type="compositionally biased region" description="Polar residues" evidence="3">
    <location>
        <begin position="602"/>
        <end position="612"/>
    </location>
</feature>
<feature type="compositionally biased region" description="Basic residues" evidence="3">
    <location>
        <begin position="664"/>
        <end position="679"/>
    </location>
</feature>
<feature type="compositionally biased region" description="Basic and acidic residues" evidence="3">
    <location>
        <begin position="654"/>
        <end position="663"/>
    </location>
</feature>
<dbReference type="FunFam" id="1.25.40.10:FF:000707">
    <property type="entry name" value="Chitin synthase regulatory factor 3"/>
    <property type="match status" value="1"/>
</dbReference>
<dbReference type="InterPro" id="IPR006597">
    <property type="entry name" value="Sel1-like"/>
</dbReference>
<dbReference type="EMBL" id="LT598452">
    <property type="protein sequence ID" value="SCV01330.1"/>
    <property type="molecule type" value="Genomic_DNA"/>
</dbReference>
<protein>
    <submittedName>
        <fullName evidence="4">LANO_0F11254g1_1</fullName>
    </submittedName>
</protein>
<dbReference type="SUPFAM" id="SSF81901">
    <property type="entry name" value="HCP-like"/>
    <property type="match status" value="2"/>
</dbReference>
<evidence type="ECO:0000313" key="5">
    <source>
        <dbReference type="Proteomes" id="UP000189911"/>
    </source>
</evidence>
<accession>A0A1G4KAS5</accession>
<name>A0A1G4KAS5_9SACH</name>
<organism evidence="4 5">
    <name type="scientific">Lachancea nothofagi CBS 11611</name>
    <dbReference type="NCBI Taxonomy" id="1266666"/>
    <lineage>
        <taxon>Eukaryota</taxon>
        <taxon>Fungi</taxon>
        <taxon>Dikarya</taxon>
        <taxon>Ascomycota</taxon>
        <taxon>Saccharomycotina</taxon>
        <taxon>Saccharomycetes</taxon>
        <taxon>Saccharomycetales</taxon>
        <taxon>Saccharomycetaceae</taxon>
        <taxon>Lachancea</taxon>
    </lineage>
</organism>
<evidence type="ECO:0000256" key="1">
    <source>
        <dbReference type="ARBA" id="ARBA00022553"/>
    </source>
</evidence>
<dbReference type="AlphaFoldDB" id="A0A1G4KAS5"/>
<dbReference type="SMART" id="SM00671">
    <property type="entry name" value="SEL1"/>
    <property type="match status" value="7"/>
</dbReference>
<keyword evidence="1" id="KW-0597">Phosphoprotein</keyword>
<evidence type="ECO:0000313" key="4">
    <source>
        <dbReference type="EMBL" id="SCV01330.1"/>
    </source>
</evidence>
<dbReference type="Gene3D" id="1.25.40.10">
    <property type="entry name" value="Tetratricopeptide repeat domain"/>
    <property type="match status" value="2"/>
</dbReference>
<feature type="region of interest" description="Disordered" evidence="3">
    <location>
        <begin position="1"/>
        <end position="55"/>
    </location>
</feature>
<feature type="region of interest" description="Disordered" evidence="3">
    <location>
        <begin position="70"/>
        <end position="112"/>
    </location>
</feature>
<evidence type="ECO:0000256" key="3">
    <source>
        <dbReference type="SAM" id="MobiDB-lite"/>
    </source>
</evidence>
<feature type="compositionally biased region" description="Basic and acidic residues" evidence="3">
    <location>
        <begin position="23"/>
        <end position="38"/>
    </location>
</feature>
<feature type="compositionally biased region" description="Polar residues" evidence="3">
    <location>
        <begin position="557"/>
        <end position="596"/>
    </location>
</feature>
<dbReference type="PANTHER" id="PTHR46430">
    <property type="entry name" value="PROTEIN SKT5-RELATED"/>
    <property type="match status" value="1"/>
</dbReference>
<dbReference type="Pfam" id="PF08238">
    <property type="entry name" value="Sel1"/>
    <property type="match status" value="7"/>
</dbReference>
<feature type="compositionally biased region" description="Polar residues" evidence="3">
    <location>
        <begin position="39"/>
        <end position="55"/>
    </location>
</feature>
<dbReference type="Proteomes" id="UP000189911">
    <property type="component" value="Chromosome F"/>
</dbReference>
<dbReference type="InterPro" id="IPR051726">
    <property type="entry name" value="Chitin_Synth_Reg"/>
</dbReference>
<dbReference type="InterPro" id="IPR011990">
    <property type="entry name" value="TPR-like_helical_dom_sf"/>
</dbReference>
<feature type="compositionally biased region" description="Polar residues" evidence="3">
    <location>
        <begin position="70"/>
        <end position="92"/>
    </location>
</feature>
<keyword evidence="2" id="KW-0677">Repeat</keyword>
<reference evidence="5" key="1">
    <citation type="submission" date="2016-03" db="EMBL/GenBank/DDBJ databases">
        <authorList>
            <person name="Devillers Hugo."/>
        </authorList>
    </citation>
    <scope>NUCLEOTIDE SEQUENCE [LARGE SCALE GENOMIC DNA]</scope>
</reference>
<dbReference type="OrthoDB" id="272077at2759"/>
<feature type="compositionally biased region" description="Polar residues" evidence="3">
    <location>
        <begin position="102"/>
        <end position="112"/>
    </location>
</feature>
<feature type="region of interest" description="Disordered" evidence="3">
    <location>
        <begin position="544"/>
        <end position="679"/>
    </location>
</feature>
<dbReference type="PANTHER" id="PTHR46430:SF1">
    <property type="entry name" value="CHITIN SYNTHASE REGULATOR SKT5-RELATED"/>
    <property type="match status" value="1"/>
</dbReference>
<keyword evidence="5" id="KW-1185">Reference proteome</keyword>